<keyword evidence="10 12" id="KW-0456">Lyase</keyword>
<feature type="binding site" evidence="12">
    <location>
        <position position="131"/>
    </location>
    <ligand>
        <name>S-adenosyl-L-methionine</name>
        <dbReference type="ChEBI" id="CHEBI:59789"/>
    </ligand>
</feature>
<dbReference type="PROSITE" id="PS01305">
    <property type="entry name" value="MOAA_NIFB_PQQE"/>
    <property type="match status" value="1"/>
</dbReference>
<keyword evidence="7 12" id="KW-0411">Iron-sulfur</keyword>
<dbReference type="SFLD" id="SFLDG01386">
    <property type="entry name" value="main_SPASM_domain-containing"/>
    <property type="match status" value="1"/>
</dbReference>
<dbReference type="SFLD" id="SFLDG01067">
    <property type="entry name" value="SPASM/twitch_domain_containing"/>
    <property type="match status" value="1"/>
</dbReference>
<feature type="binding site" evidence="12">
    <location>
        <position position="80"/>
    </location>
    <ligand>
        <name>S-adenosyl-L-methionine</name>
        <dbReference type="ChEBI" id="CHEBI:59789"/>
    </ligand>
</feature>
<organism evidence="14 15">
    <name type="scientific">Deinococcus rubellus</name>
    <dbReference type="NCBI Taxonomy" id="1889240"/>
    <lineage>
        <taxon>Bacteria</taxon>
        <taxon>Thermotogati</taxon>
        <taxon>Deinococcota</taxon>
        <taxon>Deinococci</taxon>
        <taxon>Deinococcales</taxon>
        <taxon>Deinococcaceae</taxon>
        <taxon>Deinococcus</taxon>
    </lineage>
</organism>
<evidence type="ECO:0000256" key="9">
    <source>
        <dbReference type="ARBA" id="ARBA00023150"/>
    </source>
</evidence>
<feature type="binding site" evidence="12">
    <location>
        <position position="265"/>
    </location>
    <ligand>
        <name>[4Fe-4S] cluster</name>
        <dbReference type="ChEBI" id="CHEBI:49883"/>
        <label>2</label>
        <note>4Fe-4S-substrate</note>
    </ligand>
</feature>
<dbReference type="SFLD" id="SFLDG01383">
    <property type="entry name" value="cyclic_pyranopterin_phosphate"/>
    <property type="match status" value="1"/>
</dbReference>
<evidence type="ECO:0000256" key="3">
    <source>
        <dbReference type="ARBA" id="ARBA00022691"/>
    </source>
</evidence>
<dbReference type="HAMAP" id="MF_01225_B">
    <property type="entry name" value="MoaA_B"/>
    <property type="match status" value="1"/>
</dbReference>
<comment type="cofactor">
    <cofactor evidence="12">
        <name>[4Fe-4S] cluster</name>
        <dbReference type="ChEBI" id="CHEBI:49883"/>
    </cofactor>
    <text evidence="12">Binds 2 [4Fe-4S] clusters. Binds 1 [4Fe-4S] cluster coordinated with 3 cysteines and an exchangeable S-adenosyl-L-methionine and 1 [4Fe-4S] cluster coordinated with 3 cysteines and the GTP-derived substrate.</text>
</comment>
<evidence type="ECO:0000256" key="12">
    <source>
        <dbReference type="HAMAP-Rule" id="MF_01225"/>
    </source>
</evidence>
<keyword evidence="8 12" id="KW-0342">GTP-binding</keyword>
<evidence type="ECO:0000256" key="11">
    <source>
        <dbReference type="ARBA" id="ARBA00048697"/>
    </source>
</evidence>
<feature type="binding site" evidence="12">
    <location>
        <position position="36"/>
    </location>
    <ligand>
        <name>[4Fe-4S] cluster</name>
        <dbReference type="ChEBI" id="CHEBI:49883"/>
        <label>1</label>
        <note>4Fe-4S-S-AdoMet</note>
    </ligand>
</feature>
<dbReference type="RefSeq" id="WP_260559448.1">
    <property type="nucleotide sequence ID" value="NZ_BAABEC010000186.1"/>
</dbReference>
<feature type="binding site" evidence="12">
    <location>
        <position position="268"/>
    </location>
    <ligand>
        <name>[4Fe-4S] cluster</name>
        <dbReference type="ChEBI" id="CHEBI:49883"/>
        <label>2</label>
        <note>4Fe-4S-substrate</note>
    </ligand>
</feature>
<dbReference type="EC" id="4.1.99.22" evidence="1 12"/>
<feature type="binding site" evidence="12">
    <location>
        <position position="282"/>
    </location>
    <ligand>
        <name>[4Fe-4S] cluster</name>
        <dbReference type="ChEBI" id="CHEBI:49883"/>
        <label>2</label>
        <note>4Fe-4S-substrate</note>
    </ligand>
</feature>
<evidence type="ECO:0000256" key="4">
    <source>
        <dbReference type="ARBA" id="ARBA00022723"/>
    </source>
</evidence>
<protein>
    <recommendedName>
        <fullName evidence="1 12">GTP 3',8-cyclase</fullName>
        <ecNumber evidence="1 12">4.1.99.22</ecNumber>
    </recommendedName>
    <alternativeName>
        <fullName evidence="12">Molybdenum cofactor biosynthesis protein A</fullName>
    </alternativeName>
</protein>
<dbReference type="InterPro" id="IPR058240">
    <property type="entry name" value="rSAM_sf"/>
</dbReference>
<dbReference type="NCBIfam" id="TIGR02666">
    <property type="entry name" value="moaA"/>
    <property type="match status" value="1"/>
</dbReference>
<evidence type="ECO:0000256" key="6">
    <source>
        <dbReference type="ARBA" id="ARBA00023004"/>
    </source>
</evidence>
<comment type="pathway">
    <text evidence="12">Cofactor biosynthesis; molybdopterin biosynthesis.</text>
</comment>
<dbReference type="PROSITE" id="PS51918">
    <property type="entry name" value="RADICAL_SAM"/>
    <property type="match status" value="1"/>
</dbReference>
<keyword evidence="4 12" id="KW-0479">Metal-binding</keyword>
<feature type="binding site" evidence="12">
    <location>
        <position position="168"/>
    </location>
    <ligand>
        <name>GTP</name>
        <dbReference type="ChEBI" id="CHEBI:37565"/>
    </ligand>
</feature>
<dbReference type="SFLD" id="SFLDS00029">
    <property type="entry name" value="Radical_SAM"/>
    <property type="match status" value="1"/>
</dbReference>
<feature type="binding site" evidence="12">
    <location>
        <begin position="270"/>
        <end position="272"/>
    </location>
    <ligand>
        <name>GTP</name>
        <dbReference type="ChEBI" id="CHEBI:37565"/>
    </ligand>
</feature>
<dbReference type="SMART" id="SM00729">
    <property type="entry name" value="Elp3"/>
    <property type="match status" value="1"/>
</dbReference>
<dbReference type="InterPro" id="IPR013785">
    <property type="entry name" value="Aldolase_TIM"/>
</dbReference>
<evidence type="ECO:0000259" key="13">
    <source>
        <dbReference type="PROSITE" id="PS51918"/>
    </source>
</evidence>
<dbReference type="SUPFAM" id="SSF102114">
    <property type="entry name" value="Radical SAM enzymes"/>
    <property type="match status" value="1"/>
</dbReference>
<dbReference type="InterPro" id="IPR000385">
    <property type="entry name" value="MoaA_NifB_PqqE_Fe-S-bd_CS"/>
</dbReference>
<evidence type="ECO:0000256" key="7">
    <source>
        <dbReference type="ARBA" id="ARBA00023014"/>
    </source>
</evidence>
<feature type="binding site" evidence="12">
    <location>
        <position position="201"/>
    </location>
    <ligand>
        <name>S-adenosyl-L-methionine</name>
        <dbReference type="ChEBI" id="CHEBI:59789"/>
    </ligand>
</feature>
<feature type="binding site" evidence="12">
    <location>
        <position position="22"/>
    </location>
    <ligand>
        <name>GTP</name>
        <dbReference type="ChEBI" id="CHEBI:37565"/>
    </ligand>
</feature>
<comment type="catalytic activity">
    <reaction evidence="11 12">
        <text>GTP + AH2 + S-adenosyl-L-methionine = (8S)-3',8-cyclo-7,8-dihydroguanosine 5'-triphosphate + 5'-deoxyadenosine + L-methionine + A + H(+)</text>
        <dbReference type="Rhea" id="RHEA:49576"/>
        <dbReference type="ChEBI" id="CHEBI:13193"/>
        <dbReference type="ChEBI" id="CHEBI:15378"/>
        <dbReference type="ChEBI" id="CHEBI:17319"/>
        <dbReference type="ChEBI" id="CHEBI:17499"/>
        <dbReference type="ChEBI" id="CHEBI:37565"/>
        <dbReference type="ChEBI" id="CHEBI:57844"/>
        <dbReference type="ChEBI" id="CHEBI:59789"/>
        <dbReference type="ChEBI" id="CHEBI:131766"/>
        <dbReference type="EC" id="4.1.99.22"/>
    </reaction>
</comment>
<dbReference type="CDD" id="cd21117">
    <property type="entry name" value="Twitch_MoaA"/>
    <property type="match status" value="1"/>
</dbReference>
<proteinExistence type="inferred from homology"/>
<gene>
    <name evidence="12 14" type="primary">moaA</name>
    <name evidence="14" type="ORF">N0D28_10365</name>
</gene>
<comment type="similarity">
    <text evidence="12">Belongs to the radical SAM superfamily. MoaA family.</text>
</comment>
<dbReference type="CDD" id="cd01335">
    <property type="entry name" value="Radical_SAM"/>
    <property type="match status" value="1"/>
</dbReference>
<dbReference type="GO" id="GO:0061798">
    <property type="term" value="F:GTP 3',8'-cyclase activity"/>
    <property type="evidence" value="ECO:0007669"/>
    <property type="project" value="UniProtKB-EC"/>
</dbReference>
<keyword evidence="3 12" id="KW-0949">S-adenosyl-L-methionine</keyword>
<feature type="binding site" evidence="12">
    <location>
        <position position="33"/>
    </location>
    <ligand>
        <name>[4Fe-4S] cluster</name>
        <dbReference type="ChEBI" id="CHEBI:49883"/>
        <label>1</label>
        <note>4Fe-4S-S-AdoMet</note>
    </ligand>
</feature>
<feature type="binding site" evidence="12">
    <location>
        <position position="107"/>
    </location>
    <ligand>
        <name>GTP</name>
        <dbReference type="ChEBI" id="CHEBI:37565"/>
    </ligand>
</feature>
<keyword evidence="2 12" id="KW-0004">4Fe-4S</keyword>
<keyword evidence="9 12" id="KW-0501">Molybdenum cofactor biosynthesis</keyword>
<dbReference type="InterPro" id="IPR007197">
    <property type="entry name" value="rSAM"/>
</dbReference>
<comment type="subunit">
    <text evidence="12">Monomer and homodimer.</text>
</comment>
<evidence type="ECO:0000313" key="15">
    <source>
        <dbReference type="Proteomes" id="UP001060261"/>
    </source>
</evidence>
<feature type="binding site" evidence="12">
    <location>
        <position position="29"/>
    </location>
    <ligand>
        <name>[4Fe-4S] cluster</name>
        <dbReference type="ChEBI" id="CHEBI:49883"/>
        <label>1</label>
        <note>4Fe-4S-S-AdoMet</note>
    </ligand>
</feature>
<accession>A0ABY5YFI5</accession>
<dbReference type="InterPro" id="IPR013483">
    <property type="entry name" value="MoaA"/>
</dbReference>
<dbReference type="InterPro" id="IPR006638">
    <property type="entry name" value="Elp3/MiaA/NifB-like_rSAM"/>
</dbReference>
<keyword evidence="6 12" id="KW-0408">Iron</keyword>
<evidence type="ECO:0000256" key="10">
    <source>
        <dbReference type="ARBA" id="ARBA00023239"/>
    </source>
</evidence>
<keyword evidence="15" id="KW-1185">Reference proteome</keyword>
<evidence type="ECO:0000256" key="2">
    <source>
        <dbReference type="ARBA" id="ARBA00022485"/>
    </source>
</evidence>
<name>A0ABY5YFI5_9DEIO</name>
<feature type="binding site" evidence="12">
    <location>
        <position position="35"/>
    </location>
    <ligand>
        <name>S-adenosyl-L-methionine</name>
        <dbReference type="ChEBI" id="CHEBI:59789"/>
    </ligand>
</feature>
<dbReference type="Gene3D" id="3.20.20.70">
    <property type="entry name" value="Aldolase class I"/>
    <property type="match status" value="1"/>
</dbReference>
<evidence type="ECO:0000256" key="5">
    <source>
        <dbReference type="ARBA" id="ARBA00022741"/>
    </source>
</evidence>
<dbReference type="Pfam" id="PF04055">
    <property type="entry name" value="Radical_SAM"/>
    <property type="match status" value="1"/>
</dbReference>
<evidence type="ECO:0000256" key="8">
    <source>
        <dbReference type="ARBA" id="ARBA00023134"/>
    </source>
</evidence>
<dbReference type="PANTHER" id="PTHR22960:SF0">
    <property type="entry name" value="MOLYBDENUM COFACTOR BIOSYNTHESIS PROTEIN 1"/>
    <property type="match status" value="1"/>
</dbReference>
<evidence type="ECO:0000256" key="1">
    <source>
        <dbReference type="ARBA" id="ARBA00012167"/>
    </source>
</evidence>
<sequence>MPPATPSPFLTDALGRPLRDLRISVTDRCNLRCTYCMPGEIFGADYAFLPREELLSFEEIERLARLFVRLSVQKLRLTGGEPLLRRDLPQLIEQLSRIEGVHDIAMTTNGLLLPRLAASLKAAGLQRVTVSLDALDPQVFGQMNGLGVQPERVMAGIEAALTVGLGVKINTVVQRGVNDGALLELWRALRGKAVVRFIEFMDVGNHNGWNMSQVVPSREVIARLADGGEPLRPLDAHYQGEVAARYADAEGFEAGVISSVTAPFCGDCSRARLSAVGQLYTCLFATQGSDLRAPLRAGASDDALLDLIGGIWSVRRDRYSEERGELSAARQQGQKIEMSHIGG</sequence>
<dbReference type="EMBL" id="CP104213">
    <property type="protein sequence ID" value="UWX63157.1"/>
    <property type="molecule type" value="Genomic_DNA"/>
</dbReference>
<dbReference type="Pfam" id="PF06463">
    <property type="entry name" value="Mob_synth_C"/>
    <property type="match status" value="1"/>
</dbReference>
<dbReference type="InterPro" id="IPR040064">
    <property type="entry name" value="MoaA-like"/>
</dbReference>
<feature type="domain" description="Radical SAM core" evidence="13">
    <location>
        <begin position="13"/>
        <end position="241"/>
    </location>
</feature>
<feature type="binding site" evidence="12">
    <location>
        <position position="76"/>
    </location>
    <ligand>
        <name>GTP</name>
        <dbReference type="ChEBI" id="CHEBI:37565"/>
    </ligand>
</feature>
<evidence type="ECO:0000313" key="14">
    <source>
        <dbReference type="EMBL" id="UWX63157.1"/>
    </source>
</evidence>
<dbReference type="Proteomes" id="UP001060261">
    <property type="component" value="Chromosome"/>
</dbReference>
<dbReference type="InterPro" id="IPR050105">
    <property type="entry name" value="MoCo_biosynth_MoaA/MoaC"/>
</dbReference>
<keyword evidence="5 12" id="KW-0547">Nucleotide-binding</keyword>
<comment type="function">
    <text evidence="12">Catalyzes the cyclization of GTP to (8S)-3',8-cyclo-7,8-dihydroguanosine 5'-triphosphate.</text>
</comment>
<dbReference type="InterPro" id="IPR010505">
    <property type="entry name" value="MoaA_twitch"/>
</dbReference>
<reference evidence="14" key="1">
    <citation type="submission" date="2022-09" db="EMBL/GenBank/DDBJ databases">
        <title>genome sequence of Deinococcus rubellus.</title>
        <authorList>
            <person name="Srinivasan S."/>
        </authorList>
    </citation>
    <scope>NUCLEOTIDE SEQUENCE</scope>
    <source>
        <strain evidence="14">Ant6</strain>
    </source>
</reference>
<dbReference type="PANTHER" id="PTHR22960">
    <property type="entry name" value="MOLYBDOPTERIN COFACTOR SYNTHESIS PROTEIN A"/>
    <property type="match status" value="1"/>
</dbReference>